<evidence type="ECO:0000313" key="3">
    <source>
        <dbReference type="Proteomes" id="UP001221546"/>
    </source>
</evidence>
<sequence>MRLDRVYIDGFKNLRGVEADFDETRLTTVVIGQNGAGKSNLIEAIIDVFRFVDLNRGAPRYVYEIDYRIGNHKVRLSNRSGQASIEVDGRPVARSAFEREKPEIFPDLVFGYYSGGSRRLEKLFDSHQRRYYDAIKTNDDAEECQQALTERRLFYCRPIHGIFSLFSFFSFPDPKVLRLLRDKLGITGFHSALAHFKEPWFAKGGQSNKLRAATELWDAKGPAGKCARDFRDQAFYPLPLIGNAIDDYRDKQQSEVQLACFIKNRQTLERLRAGYSDDQELFAALEAVDISDLFRDLHLWVCRTNDESGDVSFADLSDGERQLLMVLGLIRVSRGKRALFLLDEPDTHLNPLWQHSYLELVRDWTGQASDASNCHIVMSSHNPLTIAALDRREVRVMFADEQGKVSVTAPYTDPKGMGFTATLTEIFGLPSSLDPDTQRQVDERNMLARLDQRSEAQEKHLIEINDRLGRLGFMFEDREPLYQDFLRAWQDVKYADRPPMSPEQVETRHNAMKALIRDLLKKQERTV</sequence>
<dbReference type="Gene3D" id="3.40.50.300">
    <property type="entry name" value="P-loop containing nucleotide triphosphate hydrolases"/>
    <property type="match status" value="2"/>
</dbReference>
<dbReference type="PANTHER" id="PTHR43581">
    <property type="entry name" value="ATP/GTP PHOSPHATASE"/>
    <property type="match status" value="1"/>
</dbReference>
<keyword evidence="3" id="KW-1185">Reference proteome</keyword>
<evidence type="ECO:0000259" key="1">
    <source>
        <dbReference type="Pfam" id="PF13304"/>
    </source>
</evidence>
<dbReference type="RefSeq" id="WP_310884876.1">
    <property type="nucleotide sequence ID" value="NZ_CP121646.1"/>
</dbReference>
<name>A0ABY8J6W9_9BRAD</name>
<dbReference type="PANTHER" id="PTHR43581:SF3">
    <property type="entry name" value="AAA+ ATPASE DOMAIN-CONTAINING PROTEIN"/>
    <property type="match status" value="1"/>
</dbReference>
<feature type="domain" description="ATPase AAA-type core" evidence="1">
    <location>
        <begin position="28"/>
        <end position="386"/>
    </location>
</feature>
<dbReference type="Proteomes" id="UP001221546">
    <property type="component" value="Chromosome"/>
</dbReference>
<protein>
    <submittedName>
        <fullName evidence="2">AAA family ATPase</fullName>
    </submittedName>
</protein>
<dbReference type="InterPro" id="IPR003959">
    <property type="entry name" value="ATPase_AAA_core"/>
</dbReference>
<dbReference type="Pfam" id="PF13304">
    <property type="entry name" value="AAA_21"/>
    <property type="match status" value="1"/>
</dbReference>
<accession>A0ABY8J6W9</accession>
<dbReference type="InterPro" id="IPR051396">
    <property type="entry name" value="Bact_Antivir_Def_Nuclease"/>
</dbReference>
<gene>
    <name evidence="2" type="ORF">QA636_27710</name>
</gene>
<dbReference type="CDD" id="cd00267">
    <property type="entry name" value="ABC_ATPase"/>
    <property type="match status" value="1"/>
</dbReference>
<dbReference type="InterPro" id="IPR027417">
    <property type="entry name" value="P-loop_NTPase"/>
</dbReference>
<evidence type="ECO:0000313" key="2">
    <source>
        <dbReference type="EMBL" id="WFU61284.1"/>
    </source>
</evidence>
<dbReference type="EMBL" id="CP121646">
    <property type="protein sequence ID" value="WFU61284.1"/>
    <property type="molecule type" value="Genomic_DNA"/>
</dbReference>
<reference evidence="2 3" key="1">
    <citation type="submission" date="2023-04" db="EMBL/GenBank/DDBJ databases">
        <title>Australian commercial rhizobial inoculants.</title>
        <authorList>
            <person name="Kohlmeier M.G."/>
            <person name="O'Hara G.W."/>
            <person name="Colombi E."/>
            <person name="Ramsay J.P."/>
            <person name="Terpolilli J."/>
        </authorList>
    </citation>
    <scope>NUCLEOTIDE SEQUENCE [LARGE SCALE GENOMIC DNA]</scope>
    <source>
        <strain evidence="2 3">CB627</strain>
    </source>
</reference>
<dbReference type="SUPFAM" id="SSF52540">
    <property type="entry name" value="P-loop containing nucleoside triphosphate hydrolases"/>
    <property type="match status" value="1"/>
</dbReference>
<proteinExistence type="predicted"/>
<organism evidence="2 3">
    <name type="scientific">Bradyrhizobium brasilense</name>
    <dbReference type="NCBI Taxonomy" id="1419277"/>
    <lineage>
        <taxon>Bacteria</taxon>
        <taxon>Pseudomonadati</taxon>
        <taxon>Pseudomonadota</taxon>
        <taxon>Alphaproteobacteria</taxon>
        <taxon>Hyphomicrobiales</taxon>
        <taxon>Nitrobacteraceae</taxon>
        <taxon>Bradyrhizobium</taxon>
    </lineage>
</organism>